<reference evidence="1 2" key="1">
    <citation type="submission" date="2016-03" db="EMBL/GenBank/DDBJ databases">
        <authorList>
            <person name="Sant'Anna F.H."/>
            <person name="Ambrosini A."/>
            <person name="Souza R."/>
            <person name="Bach E."/>
            <person name="Fernandes G."/>
            <person name="Balsanelli E."/>
            <person name="Baura V.A."/>
            <person name="Souza E.M."/>
            <person name="Passaglia L."/>
        </authorList>
    </citation>
    <scope>NUCLEOTIDE SEQUENCE [LARGE SCALE GENOMIC DNA]</scope>
    <source>
        <strain evidence="1 2">P26E</strain>
    </source>
</reference>
<dbReference type="EMBL" id="LVWI01000081">
    <property type="protein sequence ID" value="OKP80717.1"/>
    <property type="molecule type" value="Genomic_DNA"/>
</dbReference>
<organism evidence="1 2">
    <name type="scientific">Paenibacillus helianthi</name>
    <dbReference type="NCBI Taxonomy" id="1349432"/>
    <lineage>
        <taxon>Bacteria</taxon>
        <taxon>Bacillati</taxon>
        <taxon>Bacillota</taxon>
        <taxon>Bacilli</taxon>
        <taxon>Bacillales</taxon>
        <taxon>Paenibacillaceae</taxon>
        <taxon>Paenibacillus</taxon>
    </lineage>
</organism>
<dbReference type="RefSeq" id="WP_074086132.1">
    <property type="nucleotide sequence ID" value="NZ_LVWI01000081.1"/>
</dbReference>
<dbReference type="SUPFAM" id="SSF53795">
    <property type="entry name" value="PEP carboxykinase-like"/>
    <property type="match status" value="1"/>
</dbReference>
<evidence type="ECO:0000313" key="1">
    <source>
        <dbReference type="EMBL" id="OKP80717.1"/>
    </source>
</evidence>
<comment type="caution">
    <text evidence="1">The sequence shown here is derived from an EMBL/GenBank/DDBJ whole genome shotgun (WGS) entry which is preliminary data.</text>
</comment>
<dbReference type="InterPro" id="IPR027417">
    <property type="entry name" value="P-loop_NTPase"/>
</dbReference>
<gene>
    <name evidence="1" type="ORF">A3844_26915</name>
</gene>
<protein>
    <recommendedName>
        <fullName evidence="3">Aldolase</fullName>
    </recommendedName>
</protein>
<accession>A0ABX3EGU9</accession>
<sequence>MIYKIIVQNYETSIGIIIKESSSLCDRLIKLLEITYDVRLMNDEKGEWEMNISIEPDLSRYAQSYTSAYSPHTIEHGEMAMIGFLDSEMHIFKEKEFSIYRNSHKLSITGSCENIVYEITRKAIRQIQTRQLELGGGARLHASSFEYNGNGVAVAGNKGAGKTTTLLSMIGYCGSNYITNDVLEIRRGGNDKLPSVNGWPTVCLIGRGTLASISKYSSLLPSEENSGDNSLPKVPIAINEIEQALGTSIVNRSSLRHIIFSRIDLGEEVSSIKSLSYEEGISQISAHFINEDRDHPDWLLLKCDQEPNFRVHGLLEGVHFYELAVGQNLEQTTALIIEKIMEDSSETSIAGEGI</sequence>
<evidence type="ECO:0000313" key="2">
    <source>
        <dbReference type="Proteomes" id="UP000186058"/>
    </source>
</evidence>
<dbReference type="Gene3D" id="3.40.50.300">
    <property type="entry name" value="P-loop containing nucleotide triphosphate hydrolases"/>
    <property type="match status" value="1"/>
</dbReference>
<evidence type="ECO:0008006" key="3">
    <source>
        <dbReference type="Google" id="ProtNLM"/>
    </source>
</evidence>
<proteinExistence type="predicted"/>
<name>A0ABX3EGU9_9BACL</name>
<dbReference type="Proteomes" id="UP000186058">
    <property type="component" value="Unassembled WGS sequence"/>
</dbReference>
<keyword evidence="2" id="KW-1185">Reference proteome</keyword>